<evidence type="ECO:0000313" key="6">
    <source>
        <dbReference type="EMBL" id="EQB04239.1"/>
    </source>
</evidence>
<dbReference type="GO" id="GO:0000976">
    <property type="term" value="F:transcription cis-regulatory region binding"/>
    <property type="evidence" value="ECO:0007669"/>
    <property type="project" value="TreeGrafter"/>
</dbReference>
<dbReference type="Gene3D" id="1.10.357.10">
    <property type="entry name" value="Tetracycline Repressor, domain 2"/>
    <property type="match status" value="1"/>
</dbReference>
<dbReference type="InterPro" id="IPR036271">
    <property type="entry name" value="Tet_transcr_reg_TetR-rel_C_sf"/>
</dbReference>
<organism evidence="6 7">
    <name type="scientific">Sphingobium quisquiliarum P25</name>
    <dbReference type="NCBI Taxonomy" id="1329909"/>
    <lineage>
        <taxon>Bacteria</taxon>
        <taxon>Pseudomonadati</taxon>
        <taxon>Pseudomonadota</taxon>
        <taxon>Alphaproteobacteria</taxon>
        <taxon>Sphingomonadales</taxon>
        <taxon>Sphingomonadaceae</taxon>
        <taxon>Sphingobium</taxon>
    </lineage>
</organism>
<dbReference type="InterPro" id="IPR001647">
    <property type="entry name" value="HTH_TetR"/>
</dbReference>
<dbReference type="Proteomes" id="UP000015525">
    <property type="component" value="Unassembled WGS sequence"/>
</dbReference>
<gene>
    <name evidence="6" type="ORF">L288_14265</name>
</gene>
<keyword evidence="3" id="KW-0804">Transcription</keyword>
<evidence type="ECO:0000256" key="1">
    <source>
        <dbReference type="ARBA" id="ARBA00023015"/>
    </source>
</evidence>
<keyword evidence="7" id="KW-1185">Reference proteome</keyword>
<dbReference type="EMBL" id="ATHO01000130">
    <property type="protein sequence ID" value="EQB04239.1"/>
    <property type="molecule type" value="Genomic_DNA"/>
</dbReference>
<dbReference type="SUPFAM" id="SSF46689">
    <property type="entry name" value="Homeodomain-like"/>
    <property type="match status" value="1"/>
</dbReference>
<feature type="domain" description="HTH tetR-type" evidence="5">
    <location>
        <begin position="16"/>
        <end position="76"/>
    </location>
</feature>
<reference evidence="6 7" key="1">
    <citation type="journal article" date="2013" name="Genome Announc.">
        <title>Draft Genome Sequence of Sphingobium quisquiliarum Strain P25T, a Novel Hexachlorocyclohexane (HCH)-Degrading Bacterium Isolated from an HCH Dumpsite.</title>
        <authorList>
            <person name="Kumar Singh A."/>
            <person name="Sangwan N."/>
            <person name="Sharma A."/>
            <person name="Gupta V."/>
            <person name="Khurana J.P."/>
            <person name="Lal R."/>
        </authorList>
    </citation>
    <scope>NUCLEOTIDE SEQUENCE [LARGE SCALE GENOMIC DNA]</scope>
    <source>
        <strain evidence="6 7">P25</strain>
    </source>
</reference>
<name>T0I3M8_9SPHN</name>
<dbReference type="PRINTS" id="PR00455">
    <property type="entry name" value="HTHTETR"/>
</dbReference>
<feature type="DNA-binding region" description="H-T-H motif" evidence="4">
    <location>
        <begin position="39"/>
        <end position="58"/>
    </location>
</feature>
<sequence>MTVAGKSLSRRERNKQEKLERIIAASRKLFHSHGFEETTTAQIAREAGVAEGTLFLYAAKKEDLLILAFVEEMKEVVMAAFETIDQSAPLIEQFLSFFQKIFAYHHADRKLAKAVLREVGFYREPGLGAQVENIPIAYCLTLIVERAKKQGLIDPGLPTMNAAMMAFSAYWYYLRDWVNERISAQDFASGLRDGLNILHTGLQPAAARQDGRDGS</sequence>
<dbReference type="RefSeq" id="WP_021238972.1">
    <property type="nucleotide sequence ID" value="NZ_ATHO01000130.1"/>
</dbReference>
<dbReference type="PATRIC" id="fig|1329909.3.peg.2736"/>
<proteinExistence type="predicted"/>
<comment type="caution">
    <text evidence="6">The sequence shown here is derived from an EMBL/GenBank/DDBJ whole genome shotgun (WGS) entry which is preliminary data.</text>
</comment>
<dbReference type="PROSITE" id="PS50977">
    <property type="entry name" value="HTH_TETR_2"/>
    <property type="match status" value="1"/>
</dbReference>
<dbReference type="InterPro" id="IPR009057">
    <property type="entry name" value="Homeodomain-like_sf"/>
</dbReference>
<evidence type="ECO:0000259" key="5">
    <source>
        <dbReference type="PROSITE" id="PS50977"/>
    </source>
</evidence>
<dbReference type="PANTHER" id="PTHR30055">
    <property type="entry name" value="HTH-TYPE TRANSCRIPTIONAL REGULATOR RUTR"/>
    <property type="match status" value="1"/>
</dbReference>
<evidence type="ECO:0000256" key="2">
    <source>
        <dbReference type="ARBA" id="ARBA00023125"/>
    </source>
</evidence>
<dbReference type="PANTHER" id="PTHR30055:SF234">
    <property type="entry name" value="HTH-TYPE TRANSCRIPTIONAL REGULATOR BETI"/>
    <property type="match status" value="1"/>
</dbReference>
<evidence type="ECO:0000256" key="4">
    <source>
        <dbReference type="PROSITE-ProRule" id="PRU00335"/>
    </source>
</evidence>
<keyword evidence="2 4" id="KW-0238">DNA-binding</keyword>
<dbReference type="GO" id="GO:0003700">
    <property type="term" value="F:DNA-binding transcription factor activity"/>
    <property type="evidence" value="ECO:0007669"/>
    <property type="project" value="TreeGrafter"/>
</dbReference>
<dbReference type="AlphaFoldDB" id="T0I3M8"/>
<evidence type="ECO:0000313" key="7">
    <source>
        <dbReference type="Proteomes" id="UP000015525"/>
    </source>
</evidence>
<dbReference type="SUPFAM" id="SSF48498">
    <property type="entry name" value="Tetracyclin repressor-like, C-terminal domain"/>
    <property type="match status" value="1"/>
</dbReference>
<accession>T0I3M8</accession>
<evidence type="ECO:0000256" key="3">
    <source>
        <dbReference type="ARBA" id="ARBA00023163"/>
    </source>
</evidence>
<keyword evidence="1" id="KW-0805">Transcription regulation</keyword>
<protein>
    <recommendedName>
        <fullName evidence="5">HTH tetR-type domain-containing protein</fullName>
    </recommendedName>
</protein>
<dbReference type="Pfam" id="PF00440">
    <property type="entry name" value="TetR_N"/>
    <property type="match status" value="1"/>
</dbReference>
<dbReference type="InterPro" id="IPR050109">
    <property type="entry name" value="HTH-type_TetR-like_transc_reg"/>
</dbReference>